<evidence type="ECO:0000313" key="1">
    <source>
        <dbReference type="EMBL" id="AUX38418.1"/>
    </source>
</evidence>
<gene>
    <name evidence="1" type="ORF">SOCE836_106620</name>
</gene>
<name>A0A4P2R6H4_SORCE</name>
<dbReference type="AlphaFoldDB" id="A0A4P2R6H4"/>
<dbReference type="Proteomes" id="UP000295497">
    <property type="component" value="Chromosome"/>
</dbReference>
<proteinExistence type="predicted"/>
<protein>
    <submittedName>
        <fullName evidence="1">Uncharacterized protein</fullName>
    </submittedName>
</protein>
<dbReference type="EMBL" id="CP012672">
    <property type="protein sequence ID" value="AUX38418.1"/>
    <property type="molecule type" value="Genomic_DNA"/>
</dbReference>
<evidence type="ECO:0000313" key="2">
    <source>
        <dbReference type="Proteomes" id="UP000295497"/>
    </source>
</evidence>
<accession>A0A4P2R6H4</accession>
<sequence length="118" mass="13001">MSAEVPWCGASRDERRVADTVENEGDIETISQTIPVSVGDTVRLVFRAYDEATPPFNIKIRSPSGKIIIERVLRDLPTGKPQSASPVEFSASSPGEYKIEIKQLYGKQRGTAVLRVKP</sequence>
<organism evidence="1 2">
    <name type="scientific">Sorangium cellulosum</name>
    <name type="common">Polyangium cellulosum</name>
    <dbReference type="NCBI Taxonomy" id="56"/>
    <lineage>
        <taxon>Bacteria</taxon>
        <taxon>Pseudomonadati</taxon>
        <taxon>Myxococcota</taxon>
        <taxon>Polyangia</taxon>
        <taxon>Polyangiales</taxon>
        <taxon>Polyangiaceae</taxon>
        <taxon>Sorangium</taxon>
    </lineage>
</organism>
<reference evidence="1 2" key="1">
    <citation type="submission" date="2015-09" db="EMBL/GenBank/DDBJ databases">
        <title>Sorangium comparison.</title>
        <authorList>
            <person name="Zaburannyi N."/>
            <person name="Bunk B."/>
            <person name="Overmann J."/>
            <person name="Mueller R."/>
        </authorList>
    </citation>
    <scope>NUCLEOTIDE SEQUENCE [LARGE SCALE GENOMIC DNA]</scope>
    <source>
        <strain evidence="1 2">So ce836</strain>
    </source>
</reference>